<feature type="region of interest" description="Disordered" evidence="1">
    <location>
        <begin position="364"/>
        <end position="400"/>
    </location>
</feature>
<evidence type="ECO:0008006" key="4">
    <source>
        <dbReference type="Google" id="ProtNLM"/>
    </source>
</evidence>
<feature type="compositionally biased region" description="Polar residues" evidence="1">
    <location>
        <begin position="237"/>
        <end position="246"/>
    </location>
</feature>
<proteinExistence type="predicted"/>
<dbReference type="GO" id="GO:0005683">
    <property type="term" value="C:U7 snRNP"/>
    <property type="evidence" value="ECO:0007669"/>
    <property type="project" value="TreeGrafter"/>
</dbReference>
<dbReference type="InterPro" id="IPR039267">
    <property type="entry name" value="Lsm11"/>
</dbReference>
<feature type="compositionally biased region" description="Basic residues" evidence="1">
    <location>
        <begin position="299"/>
        <end position="313"/>
    </location>
</feature>
<dbReference type="GO" id="GO:0071209">
    <property type="term" value="F:U7 snRNA binding"/>
    <property type="evidence" value="ECO:0007669"/>
    <property type="project" value="InterPro"/>
</dbReference>
<protein>
    <recommendedName>
        <fullName evidence="4">LSM domain-containing protein</fullName>
    </recommendedName>
</protein>
<comment type="caution">
    <text evidence="2">The sequence shown here is derived from an EMBL/GenBank/DDBJ whole genome shotgun (WGS) entry which is preliminary data.</text>
</comment>
<dbReference type="Gene3D" id="2.30.30.100">
    <property type="match status" value="2"/>
</dbReference>
<gene>
    <name evidence="2" type="ORF">LSH36_67g04029</name>
</gene>
<dbReference type="EMBL" id="JAODUP010000067">
    <property type="protein sequence ID" value="KAK2164247.1"/>
    <property type="molecule type" value="Genomic_DNA"/>
</dbReference>
<feature type="compositionally biased region" description="Basic and acidic residues" evidence="1">
    <location>
        <begin position="390"/>
        <end position="400"/>
    </location>
</feature>
<organism evidence="2 3">
    <name type="scientific">Paralvinella palmiformis</name>
    <dbReference type="NCBI Taxonomy" id="53620"/>
    <lineage>
        <taxon>Eukaryota</taxon>
        <taxon>Metazoa</taxon>
        <taxon>Spiralia</taxon>
        <taxon>Lophotrochozoa</taxon>
        <taxon>Annelida</taxon>
        <taxon>Polychaeta</taxon>
        <taxon>Sedentaria</taxon>
        <taxon>Canalipalpata</taxon>
        <taxon>Terebellida</taxon>
        <taxon>Terebelliformia</taxon>
        <taxon>Alvinellidae</taxon>
        <taxon>Paralvinella</taxon>
    </lineage>
</organism>
<dbReference type="PANTHER" id="PTHR21415:SF1">
    <property type="entry name" value="U7 SNRNA-ASSOCIATED SM-LIKE PROTEIN LSM11"/>
    <property type="match status" value="1"/>
</dbReference>
<feature type="compositionally biased region" description="Basic and acidic residues" evidence="1">
    <location>
        <begin position="185"/>
        <end position="200"/>
    </location>
</feature>
<dbReference type="SUPFAM" id="SSF50182">
    <property type="entry name" value="Sm-like ribonucleoproteins"/>
    <property type="match status" value="1"/>
</dbReference>
<accession>A0AAD9K3K7</accession>
<dbReference type="PANTHER" id="PTHR21415">
    <property type="entry name" value="U7 SNRNA-ASSOCIATED SM-LIKE PROTEIN LSM11"/>
    <property type="match status" value="1"/>
</dbReference>
<dbReference type="Proteomes" id="UP001208570">
    <property type="component" value="Unassembled WGS sequence"/>
</dbReference>
<dbReference type="AlphaFoldDB" id="A0AAD9K3K7"/>
<feature type="compositionally biased region" description="Basic residues" evidence="1">
    <location>
        <begin position="83"/>
        <end position="93"/>
    </location>
</feature>
<feature type="compositionally biased region" description="Polar residues" evidence="1">
    <location>
        <begin position="205"/>
        <end position="217"/>
    </location>
</feature>
<feature type="region of interest" description="Disordered" evidence="1">
    <location>
        <begin position="83"/>
        <end position="102"/>
    </location>
</feature>
<dbReference type="GO" id="GO:0006398">
    <property type="term" value="P:mRNA 3'-end processing by stem-loop binding and cleavage"/>
    <property type="evidence" value="ECO:0007669"/>
    <property type="project" value="TreeGrafter"/>
</dbReference>
<keyword evidence="3" id="KW-1185">Reference proteome</keyword>
<evidence type="ECO:0000313" key="2">
    <source>
        <dbReference type="EMBL" id="KAK2164247.1"/>
    </source>
</evidence>
<name>A0AAD9K3K7_9ANNE</name>
<dbReference type="InterPro" id="IPR010920">
    <property type="entry name" value="LSM_dom_sf"/>
</dbReference>
<reference evidence="2" key="1">
    <citation type="journal article" date="2023" name="Mol. Biol. Evol.">
        <title>Third-Generation Sequencing Reveals the Adaptive Role of the Epigenome in Three Deep-Sea Polychaetes.</title>
        <authorList>
            <person name="Perez M."/>
            <person name="Aroh O."/>
            <person name="Sun Y."/>
            <person name="Lan Y."/>
            <person name="Juniper S.K."/>
            <person name="Young C.R."/>
            <person name="Angers B."/>
            <person name="Qian P.Y."/>
        </authorList>
    </citation>
    <scope>NUCLEOTIDE SEQUENCE</scope>
    <source>
        <strain evidence="2">P08H-3</strain>
    </source>
</reference>
<feature type="region of interest" description="Disordered" evidence="1">
    <location>
        <begin position="149"/>
        <end position="334"/>
    </location>
</feature>
<evidence type="ECO:0000313" key="3">
    <source>
        <dbReference type="Proteomes" id="UP001208570"/>
    </source>
</evidence>
<feature type="compositionally biased region" description="Basic and acidic residues" evidence="1">
    <location>
        <begin position="268"/>
        <end position="290"/>
    </location>
</feature>
<evidence type="ECO:0000256" key="1">
    <source>
        <dbReference type="SAM" id="MobiDB-lite"/>
    </source>
</evidence>
<sequence>MKIIIFFNDVTEITAGPLIVLKKALVGKRRVKVLIRSAVQMRSICTGYVIVFDRHMNMVLSDVDEVYKNPLLLYKRDPERTNLRKKKTKKKQPKSFYSASEDPAQTLVTCQESLSSPTDNQEIRVPMRRLEEPVSSISSDSMNIQSTQHRPHFGAMNLDGQYDTSSEEESEKPTAPTDDAGSDICDWKTDQDDDKIRCFDGESAEVSSTGDTSQRAQSSHKRRDRSKSEGRVRRSTKSSWTDLSQDSIRETDELDYGESVQSKKKSREKFVRSREPDAAYDRAKDRDESGRNLGDTRQSHHSGWHAHHGSQRFKRTESRRISDQNLRSSDVKQWKETKDRECHTAGLSLRIGQDVHKRHDRVDRYDKDDVPNERTLVSEGLSSNAARYGQRSEKESVTQSADRLDLRCKIRPKDTHSLIEKEFKKSYSQERFSSTERRDNKCASVDEKDRLIKTTRQKNLESNVKEQHSQSMLCSNIVISTTVKDPAESTIESKPKEMPEVLKRHVNKLFIRGDNVVMVVLED</sequence>